<evidence type="ECO:0000313" key="3">
    <source>
        <dbReference type="Proteomes" id="UP001595555"/>
    </source>
</evidence>
<comment type="caution">
    <text evidence="2">The sequence shown here is derived from an EMBL/GenBank/DDBJ whole genome shotgun (WGS) entry which is preliminary data.</text>
</comment>
<dbReference type="RefSeq" id="WP_378118064.1">
    <property type="nucleotide sequence ID" value="NZ_JBHRTF010000003.1"/>
</dbReference>
<feature type="signal peptide" evidence="1">
    <location>
        <begin position="1"/>
        <end position="32"/>
    </location>
</feature>
<proteinExistence type="predicted"/>
<name>A0ABV7FHA5_9GAMM</name>
<sequence>MYRIKLFTDCSRVFGFVASALLAAVVSMPVAAEKTYVVAGTAYEIVSNQVVYRELYTALDENKSVTVDYFSPDGNLFASKVLSYQGEYFQPSFELQDNRDNEFVAAQFQGARLLLSHGKDGKVNEKVVMDNARLVIDAGFDSYIQMNWDDLVAGKHLKFEFALPLRLSTIQLEARQVKASSSPLRDDNLGADWVHFRIAPAKAFVSFFADPIYLAYNPNGKYLMRYFGRSNLDNDAGDPVDVRIEYEYLN</sequence>
<reference evidence="3" key="1">
    <citation type="journal article" date="2019" name="Int. J. Syst. Evol. Microbiol.">
        <title>The Global Catalogue of Microorganisms (GCM) 10K type strain sequencing project: providing services to taxonomists for standard genome sequencing and annotation.</title>
        <authorList>
            <consortium name="The Broad Institute Genomics Platform"/>
            <consortium name="The Broad Institute Genome Sequencing Center for Infectious Disease"/>
            <person name="Wu L."/>
            <person name="Ma J."/>
        </authorList>
    </citation>
    <scope>NUCLEOTIDE SEQUENCE [LARGE SCALE GENOMIC DNA]</scope>
    <source>
        <strain evidence="3">KCTC 52237</strain>
    </source>
</reference>
<protein>
    <submittedName>
        <fullName evidence="2">Uncharacterized protein</fullName>
    </submittedName>
</protein>
<accession>A0ABV7FHA5</accession>
<keyword evidence="3" id="KW-1185">Reference proteome</keyword>
<organism evidence="2 3">
    <name type="scientific">Cellvibrio fontiphilus</name>
    <dbReference type="NCBI Taxonomy" id="1815559"/>
    <lineage>
        <taxon>Bacteria</taxon>
        <taxon>Pseudomonadati</taxon>
        <taxon>Pseudomonadota</taxon>
        <taxon>Gammaproteobacteria</taxon>
        <taxon>Cellvibrionales</taxon>
        <taxon>Cellvibrionaceae</taxon>
        <taxon>Cellvibrio</taxon>
    </lineage>
</organism>
<gene>
    <name evidence="2" type="ORF">ACFODX_08585</name>
</gene>
<evidence type="ECO:0000313" key="2">
    <source>
        <dbReference type="EMBL" id="MFC3115609.1"/>
    </source>
</evidence>
<dbReference type="EMBL" id="JBHRTF010000003">
    <property type="protein sequence ID" value="MFC3115609.1"/>
    <property type="molecule type" value="Genomic_DNA"/>
</dbReference>
<feature type="chain" id="PRO_5047499459" evidence="1">
    <location>
        <begin position="33"/>
        <end position="250"/>
    </location>
</feature>
<keyword evidence="1" id="KW-0732">Signal</keyword>
<evidence type="ECO:0000256" key="1">
    <source>
        <dbReference type="SAM" id="SignalP"/>
    </source>
</evidence>
<dbReference type="Proteomes" id="UP001595555">
    <property type="component" value="Unassembled WGS sequence"/>
</dbReference>